<gene>
    <name evidence="2" type="ORF">FOMPIDRAFT_1050212</name>
</gene>
<sequence length="154" mass="17175">MVLTRISYAPQLPLELSFSPLLTGAPSSPLQVQKKKFPLRSCLRPTISSAAGTVHLSRTSSQRSTASKPLPSLPSHFGPSHSPIVNLLDLLDRMDNDISCEVQRVLENIRETRALVKEVKGEQRARSSEFLAQRDREKESQDTKGVHDEFWLGV</sequence>
<evidence type="ECO:0000313" key="2">
    <source>
        <dbReference type="EMBL" id="EPS99871.1"/>
    </source>
</evidence>
<feature type="region of interest" description="Disordered" evidence="1">
    <location>
        <begin position="126"/>
        <end position="147"/>
    </location>
</feature>
<proteinExistence type="predicted"/>
<dbReference type="OrthoDB" id="3018737at2759"/>
<keyword evidence="3" id="KW-1185">Reference proteome</keyword>
<dbReference type="EMBL" id="KE504153">
    <property type="protein sequence ID" value="EPS99871.1"/>
    <property type="molecule type" value="Genomic_DNA"/>
</dbReference>
<organism evidence="2 3">
    <name type="scientific">Fomitopsis schrenkii</name>
    <name type="common">Brown rot fungus</name>
    <dbReference type="NCBI Taxonomy" id="2126942"/>
    <lineage>
        <taxon>Eukaryota</taxon>
        <taxon>Fungi</taxon>
        <taxon>Dikarya</taxon>
        <taxon>Basidiomycota</taxon>
        <taxon>Agaricomycotina</taxon>
        <taxon>Agaricomycetes</taxon>
        <taxon>Polyporales</taxon>
        <taxon>Fomitopsis</taxon>
    </lineage>
</organism>
<dbReference type="HOGENOM" id="CLU_1704270_0_0_1"/>
<name>S8E427_FOMSC</name>
<protein>
    <submittedName>
        <fullName evidence="2">Uncharacterized protein</fullName>
    </submittedName>
</protein>
<dbReference type="Proteomes" id="UP000015241">
    <property type="component" value="Unassembled WGS sequence"/>
</dbReference>
<evidence type="ECO:0000313" key="3">
    <source>
        <dbReference type="Proteomes" id="UP000015241"/>
    </source>
</evidence>
<reference evidence="2 3" key="1">
    <citation type="journal article" date="2012" name="Science">
        <title>The Paleozoic origin of enzymatic lignin decomposition reconstructed from 31 fungal genomes.</title>
        <authorList>
            <person name="Floudas D."/>
            <person name="Binder M."/>
            <person name="Riley R."/>
            <person name="Barry K."/>
            <person name="Blanchette R.A."/>
            <person name="Henrissat B."/>
            <person name="Martinez A.T."/>
            <person name="Otillar R."/>
            <person name="Spatafora J.W."/>
            <person name="Yadav J.S."/>
            <person name="Aerts A."/>
            <person name="Benoit I."/>
            <person name="Boyd A."/>
            <person name="Carlson A."/>
            <person name="Copeland A."/>
            <person name="Coutinho P.M."/>
            <person name="de Vries R.P."/>
            <person name="Ferreira P."/>
            <person name="Findley K."/>
            <person name="Foster B."/>
            <person name="Gaskell J."/>
            <person name="Glotzer D."/>
            <person name="Gorecki P."/>
            <person name="Heitman J."/>
            <person name="Hesse C."/>
            <person name="Hori C."/>
            <person name="Igarashi K."/>
            <person name="Jurgens J.A."/>
            <person name="Kallen N."/>
            <person name="Kersten P."/>
            <person name="Kohler A."/>
            <person name="Kuees U."/>
            <person name="Kumar T.K.A."/>
            <person name="Kuo A."/>
            <person name="LaButti K."/>
            <person name="Larrondo L.F."/>
            <person name="Lindquist E."/>
            <person name="Ling A."/>
            <person name="Lombard V."/>
            <person name="Lucas S."/>
            <person name="Lundell T."/>
            <person name="Martin R."/>
            <person name="McLaughlin D.J."/>
            <person name="Morgenstern I."/>
            <person name="Morin E."/>
            <person name="Murat C."/>
            <person name="Nagy L.G."/>
            <person name="Nolan M."/>
            <person name="Ohm R.A."/>
            <person name="Patyshakuliyeva A."/>
            <person name="Rokas A."/>
            <person name="Ruiz-Duenas F.J."/>
            <person name="Sabat G."/>
            <person name="Salamov A."/>
            <person name="Samejima M."/>
            <person name="Schmutz J."/>
            <person name="Slot J.C."/>
            <person name="St John F."/>
            <person name="Stenlid J."/>
            <person name="Sun H."/>
            <person name="Sun S."/>
            <person name="Syed K."/>
            <person name="Tsang A."/>
            <person name="Wiebenga A."/>
            <person name="Young D."/>
            <person name="Pisabarro A."/>
            <person name="Eastwood D.C."/>
            <person name="Martin F."/>
            <person name="Cullen D."/>
            <person name="Grigoriev I.V."/>
            <person name="Hibbett D.S."/>
        </authorList>
    </citation>
    <scope>NUCLEOTIDE SEQUENCE</scope>
    <source>
        <strain evidence="3">FP-58527</strain>
    </source>
</reference>
<feature type="region of interest" description="Disordered" evidence="1">
    <location>
        <begin position="53"/>
        <end position="80"/>
    </location>
</feature>
<dbReference type="InParanoid" id="S8E427"/>
<feature type="compositionally biased region" description="Polar residues" evidence="1">
    <location>
        <begin position="53"/>
        <end position="67"/>
    </location>
</feature>
<evidence type="ECO:0000256" key="1">
    <source>
        <dbReference type="SAM" id="MobiDB-lite"/>
    </source>
</evidence>
<dbReference type="eggNOG" id="ENOG502SW5U">
    <property type="taxonomic scope" value="Eukaryota"/>
</dbReference>
<dbReference type="AlphaFoldDB" id="S8E427"/>
<dbReference type="STRING" id="743788.S8E427"/>
<accession>S8E427</accession>